<evidence type="ECO:0000256" key="2">
    <source>
        <dbReference type="ARBA" id="ARBA00012169"/>
    </source>
</evidence>
<name>A0AAV1VZ92_LUPLU</name>
<organism evidence="7 8">
    <name type="scientific">Lupinus luteus</name>
    <name type="common">European yellow lupine</name>
    <dbReference type="NCBI Taxonomy" id="3873"/>
    <lineage>
        <taxon>Eukaryota</taxon>
        <taxon>Viridiplantae</taxon>
        <taxon>Streptophyta</taxon>
        <taxon>Embryophyta</taxon>
        <taxon>Tracheophyta</taxon>
        <taxon>Spermatophyta</taxon>
        <taxon>Magnoliopsida</taxon>
        <taxon>eudicotyledons</taxon>
        <taxon>Gunneridae</taxon>
        <taxon>Pentapetalae</taxon>
        <taxon>rosids</taxon>
        <taxon>fabids</taxon>
        <taxon>Fabales</taxon>
        <taxon>Fabaceae</taxon>
        <taxon>Papilionoideae</taxon>
        <taxon>50 kb inversion clade</taxon>
        <taxon>genistoids sensu lato</taxon>
        <taxon>core genistoids</taxon>
        <taxon>Genisteae</taxon>
        <taxon>Lupinus</taxon>
    </lineage>
</organism>
<keyword evidence="3" id="KW-0808">Transferase</keyword>
<keyword evidence="4" id="KW-0547">Nucleotide-binding</keyword>
<comment type="similarity">
    <text evidence="1">Belongs to the PI3/PI4-kinase family. Type II PI4K subfamily.</text>
</comment>
<evidence type="ECO:0000256" key="4">
    <source>
        <dbReference type="ARBA" id="ARBA00022741"/>
    </source>
</evidence>
<evidence type="ECO:0000256" key="6">
    <source>
        <dbReference type="ARBA" id="ARBA00022840"/>
    </source>
</evidence>
<dbReference type="PANTHER" id="PTHR45800">
    <property type="entry name" value="PHOSPHATIDYLINOSITOL 4-KINASE GAMMA"/>
    <property type="match status" value="1"/>
</dbReference>
<accession>A0AAV1VZ92</accession>
<proteinExistence type="inferred from homology"/>
<sequence>MVVHLFVRRRHVKVWRRPLELSILATESADAEKIDVVKGGAVRKYDTIQRVAPRRPTDRDFILEPVIVNPKIGLASEIWDMINSTYDVLDRGNYPIRSMKGTGGAYFMFDSTGQKYVSVFKPIDEEPMAVNNPRGLPLSLDGEGLKKGCAWLECEDKKVKIEEVVYGV</sequence>
<keyword evidence="6" id="KW-0067">ATP-binding</keyword>
<protein>
    <recommendedName>
        <fullName evidence="2">1-phosphatidylinositol 4-kinase</fullName>
        <ecNumber evidence="2">2.7.1.67</ecNumber>
    </recommendedName>
</protein>
<dbReference type="Proteomes" id="UP001497480">
    <property type="component" value="Unassembled WGS sequence"/>
</dbReference>
<evidence type="ECO:0000256" key="3">
    <source>
        <dbReference type="ARBA" id="ARBA00022679"/>
    </source>
</evidence>
<keyword evidence="8" id="KW-1185">Reference proteome</keyword>
<evidence type="ECO:0000313" key="7">
    <source>
        <dbReference type="EMBL" id="CAL0302176.1"/>
    </source>
</evidence>
<dbReference type="PANTHER" id="PTHR45800:SF24">
    <property type="entry name" value="PHOSPHATIDYLINOSITOL 4-KINASE GAMMA 4"/>
    <property type="match status" value="1"/>
</dbReference>
<evidence type="ECO:0000256" key="1">
    <source>
        <dbReference type="ARBA" id="ARBA00008941"/>
    </source>
</evidence>
<reference evidence="7 8" key="1">
    <citation type="submission" date="2024-03" db="EMBL/GenBank/DDBJ databases">
        <authorList>
            <person name="Martinez-Hernandez J."/>
        </authorList>
    </citation>
    <scope>NUCLEOTIDE SEQUENCE [LARGE SCALE GENOMIC DNA]</scope>
</reference>
<dbReference type="GO" id="GO:0004430">
    <property type="term" value="F:1-phosphatidylinositol 4-kinase activity"/>
    <property type="evidence" value="ECO:0007669"/>
    <property type="project" value="UniProtKB-EC"/>
</dbReference>
<comment type="caution">
    <text evidence="7">The sequence shown here is derived from an EMBL/GenBank/DDBJ whole genome shotgun (WGS) entry which is preliminary data.</text>
</comment>
<gene>
    <name evidence="7" type="ORF">LLUT_LOCUS3236</name>
</gene>
<dbReference type="InterPro" id="IPR044571">
    <property type="entry name" value="P4KG1-8"/>
</dbReference>
<keyword evidence="5" id="KW-0418">Kinase</keyword>
<dbReference type="AlphaFoldDB" id="A0AAV1VZ92"/>
<evidence type="ECO:0000313" key="8">
    <source>
        <dbReference type="Proteomes" id="UP001497480"/>
    </source>
</evidence>
<dbReference type="EMBL" id="CAXHTB010000002">
    <property type="protein sequence ID" value="CAL0302176.1"/>
    <property type="molecule type" value="Genomic_DNA"/>
</dbReference>
<dbReference type="EC" id="2.7.1.67" evidence="2"/>
<dbReference type="GO" id="GO:0005524">
    <property type="term" value="F:ATP binding"/>
    <property type="evidence" value="ECO:0007669"/>
    <property type="project" value="UniProtKB-KW"/>
</dbReference>
<evidence type="ECO:0000256" key="5">
    <source>
        <dbReference type="ARBA" id="ARBA00022777"/>
    </source>
</evidence>